<evidence type="ECO:0000256" key="1">
    <source>
        <dbReference type="SAM" id="SignalP"/>
    </source>
</evidence>
<dbReference type="SMART" id="SM01100">
    <property type="entry name" value="CRAL_TRIO_N"/>
    <property type="match status" value="1"/>
</dbReference>
<evidence type="ECO:0000313" key="4">
    <source>
        <dbReference type="Proteomes" id="UP001642540"/>
    </source>
</evidence>
<dbReference type="SMART" id="SM00516">
    <property type="entry name" value="SEC14"/>
    <property type="match status" value="1"/>
</dbReference>
<accession>A0ABP1QDZ1</accession>
<dbReference type="Gene3D" id="3.40.525.10">
    <property type="entry name" value="CRAL-TRIO lipid binding domain"/>
    <property type="match status" value="1"/>
</dbReference>
<dbReference type="InterPro" id="IPR011074">
    <property type="entry name" value="CRAL/TRIO_N_dom"/>
</dbReference>
<comment type="caution">
    <text evidence="3">The sequence shown here is derived from an EMBL/GenBank/DDBJ whole genome shotgun (WGS) entry which is preliminary data.</text>
</comment>
<evidence type="ECO:0000259" key="2">
    <source>
        <dbReference type="PROSITE" id="PS50191"/>
    </source>
</evidence>
<dbReference type="PANTHER" id="PTHR23324">
    <property type="entry name" value="SEC14 RELATED PROTEIN"/>
    <property type="match status" value="1"/>
</dbReference>
<dbReference type="InterPro" id="IPR001251">
    <property type="entry name" value="CRAL-TRIO_dom"/>
</dbReference>
<evidence type="ECO:0000313" key="3">
    <source>
        <dbReference type="EMBL" id="CAL8099390.1"/>
    </source>
</evidence>
<reference evidence="3 4" key="1">
    <citation type="submission" date="2024-08" db="EMBL/GenBank/DDBJ databases">
        <authorList>
            <person name="Cucini C."/>
            <person name="Frati F."/>
        </authorList>
    </citation>
    <scope>NUCLEOTIDE SEQUENCE [LARGE SCALE GENOMIC DNA]</scope>
</reference>
<feature type="domain" description="CRAL-TRIO" evidence="2">
    <location>
        <begin position="109"/>
        <end position="284"/>
    </location>
</feature>
<dbReference type="PROSITE" id="PS50191">
    <property type="entry name" value="CRAL_TRIO"/>
    <property type="match status" value="1"/>
</dbReference>
<sequence>MKPSQQSFSAMRVTTFTLLKVFMVLAFAVSVKSVSFDEDVTISYTQKVSIDKLRQRVLPYIVEGYMKDDIYLVKWLRAANFDVRRAEKMFLENVRWRKASKLQTIEKEDFSDISDEYPYVLTGLDKQGRPVFVAMAGEWNIRNAIMTGRAPRVLRYLDQGLEVVARDIRRMQREGKNVTQANLIIDLNQFSVVTHACVQCLIRILDFLSSYETHFPGMAHRIIFTNAPPAVQFVLDLVRQNCSKETRAAMKVFDTNRQRYEKALRELIDVEYIPEELGGKYERN</sequence>
<dbReference type="CDD" id="cd00170">
    <property type="entry name" value="SEC14"/>
    <property type="match status" value="1"/>
</dbReference>
<proteinExistence type="predicted"/>
<keyword evidence="4" id="KW-1185">Reference proteome</keyword>
<organism evidence="3 4">
    <name type="scientific">Orchesella dallaii</name>
    <dbReference type="NCBI Taxonomy" id="48710"/>
    <lineage>
        <taxon>Eukaryota</taxon>
        <taxon>Metazoa</taxon>
        <taxon>Ecdysozoa</taxon>
        <taxon>Arthropoda</taxon>
        <taxon>Hexapoda</taxon>
        <taxon>Collembola</taxon>
        <taxon>Entomobryomorpha</taxon>
        <taxon>Entomobryoidea</taxon>
        <taxon>Orchesellidae</taxon>
        <taxon>Orchesellinae</taxon>
        <taxon>Orchesella</taxon>
    </lineage>
</organism>
<dbReference type="Pfam" id="PF00650">
    <property type="entry name" value="CRAL_TRIO"/>
    <property type="match status" value="1"/>
</dbReference>
<dbReference type="InterPro" id="IPR036273">
    <property type="entry name" value="CRAL/TRIO_N_dom_sf"/>
</dbReference>
<dbReference type="SUPFAM" id="SSF46938">
    <property type="entry name" value="CRAL/TRIO N-terminal domain"/>
    <property type="match status" value="1"/>
</dbReference>
<keyword evidence="1" id="KW-0732">Signal</keyword>
<name>A0ABP1QDZ1_9HEXA</name>
<dbReference type="Proteomes" id="UP001642540">
    <property type="component" value="Unassembled WGS sequence"/>
</dbReference>
<feature type="signal peptide" evidence="1">
    <location>
        <begin position="1"/>
        <end position="33"/>
    </location>
</feature>
<dbReference type="PANTHER" id="PTHR23324:SF87">
    <property type="entry name" value="CRAL-TRIO DOMAIN-CONTAINING PROTEIN C34C12.6"/>
    <property type="match status" value="1"/>
</dbReference>
<dbReference type="InterPro" id="IPR051064">
    <property type="entry name" value="SEC14/CRAL-TRIO_domain"/>
</dbReference>
<feature type="chain" id="PRO_5047515122" description="CRAL-TRIO domain-containing protein" evidence="1">
    <location>
        <begin position="34"/>
        <end position="284"/>
    </location>
</feature>
<protein>
    <recommendedName>
        <fullName evidence="2">CRAL-TRIO domain-containing protein</fullName>
    </recommendedName>
</protein>
<dbReference type="EMBL" id="CAXLJM020000031">
    <property type="protein sequence ID" value="CAL8099390.1"/>
    <property type="molecule type" value="Genomic_DNA"/>
</dbReference>
<dbReference type="InterPro" id="IPR036865">
    <property type="entry name" value="CRAL-TRIO_dom_sf"/>
</dbReference>
<dbReference type="SUPFAM" id="SSF52087">
    <property type="entry name" value="CRAL/TRIO domain"/>
    <property type="match status" value="1"/>
</dbReference>
<gene>
    <name evidence="3" type="ORF">ODALV1_LOCUS10226</name>
</gene>